<feature type="transmembrane region" description="Helical" evidence="6">
    <location>
        <begin position="87"/>
        <end position="108"/>
    </location>
</feature>
<dbReference type="Pfam" id="PF02653">
    <property type="entry name" value="BPD_transp_2"/>
    <property type="match status" value="1"/>
</dbReference>
<dbReference type="PANTHER" id="PTHR32196">
    <property type="entry name" value="ABC TRANSPORTER PERMEASE PROTEIN YPHD-RELATED-RELATED"/>
    <property type="match status" value="1"/>
</dbReference>
<dbReference type="InterPro" id="IPR001851">
    <property type="entry name" value="ABC_transp_permease"/>
</dbReference>
<dbReference type="CDD" id="cd06579">
    <property type="entry name" value="TM_PBP1_transp_AraH_like"/>
    <property type="match status" value="1"/>
</dbReference>
<dbReference type="GO" id="GO:0022857">
    <property type="term" value="F:transmembrane transporter activity"/>
    <property type="evidence" value="ECO:0007669"/>
    <property type="project" value="InterPro"/>
</dbReference>
<feature type="transmembrane region" description="Helical" evidence="6">
    <location>
        <begin position="261"/>
        <end position="284"/>
    </location>
</feature>
<accession>A0A952KIY6</accession>
<evidence type="ECO:0000256" key="4">
    <source>
        <dbReference type="ARBA" id="ARBA00022989"/>
    </source>
</evidence>
<feature type="transmembrane region" description="Helical" evidence="6">
    <location>
        <begin position="114"/>
        <end position="140"/>
    </location>
</feature>
<keyword evidence="2" id="KW-1003">Cell membrane</keyword>
<feature type="transmembrane region" description="Helical" evidence="6">
    <location>
        <begin position="291"/>
        <end position="311"/>
    </location>
</feature>
<keyword evidence="3 6" id="KW-0812">Transmembrane</keyword>
<sequence length="344" mass="35872">MMDRTVAQPDSPTAGRRGRAWIEPLLDHIVWLILLVVLAVFSLTIPGFFQTGIFTNILEQATFVGILAVGLSLVIIAGQMDLSIESVLALSAMATALFFGTNGAGLGWTLDPPWLVLPVTLIGAVLLGCVVGLVNAALVVRFKINAFIVTLAAYIALRGSVVASSGGRSVYGLPTELRAVAIGGILGLPVLAWILIAVFVVFGFILAKTPFGRHLYMIGGNPQAPFRAGIKVDRLVTIAFVLSGGLAAFAGWLLAARTAGATANLGIGMLFQTFAAVVIGGVSLKGGAGRLSGVFAGVLLLGSIQTAINVMGMPPHYTQVIQGVLVLAAVLLDTLKTTIRKRYL</sequence>
<organism evidence="7 8">
    <name type="scientific">Inquilinus limosus</name>
    <dbReference type="NCBI Taxonomy" id="171674"/>
    <lineage>
        <taxon>Bacteria</taxon>
        <taxon>Pseudomonadati</taxon>
        <taxon>Pseudomonadota</taxon>
        <taxon>Alphaproteobacteria</taxon>
        <taxon>Rhodospirillales</taxon>
        <taxon>Rhodospirillaceae</taxon>
        <taxon>Inquilinus</taxon>
    </lineage>
</organism>
<keyword evidence="4 6" id="KW-1133">Transmembrane helix</keyword>
<reference evidence="7" key="1">
    <citation type="submission" date="2020-06" db="EMBL/GenBank/DDBJ databases">
        <title>Stable isotope informed genome-resolved metagenomics uncovers potential trophic interactions in rhizosphere soil.</title>
        <authorList>
            <person name="Starr E.P."/>
            <person name="Shi S."/>
            <person name="Blazewicz S.J."/>
            <person name="Koch B.J."/>
            <person name="Probst A.J."/>
            <person name="Hungate B.A."/>
            <person name="Pett-Ridge J."/>
            <person name="Firestone M.K."/>
            <person name="Banfield J.F."/>
        </authorList>
    </citation>
    <scope>NUCLEOTIDE SEQUENCE</scope>
    <source>
        <strain evidence="7">YM_69_17</strain>
    </source>
</reference>
<dbReference type="EMBL" id="JAEKLZ010000262">
    <property type="protein sequence ID" value="MBW8727236.1"/>
    <property type="molecule type" value="Genomic_DNA"/>
</dbReference>
<feature type="transmembrane region" description="Helical" evidence="6">
    <location>
        <begin position="235"/>
        <end position="255"/>
    </location>
</feature>
<feature type="transmembrane region" description="Helical" evidence="6">
    <location>
        <begin position="147"/>
        <end position="167"/>
    </location>
</feature>
<feature type="transmembrane region" description="Helical" evidence="6">
    <location>
        <begin position="317"/>
        <end position="335"/>
    </location>
</feature>
<evidence type="ECO:0000256" key="1">
    <source>
        <dbReference type="ARBA" id="ARBA00004651"/>
    </source>
</evidence>
<feature type="transmembrane region" description="Helical" evidence="6">
    <location>
        <begin position="29"/>
        <end position="49"/>
    </location>
</feature>
<evidence type="ECO:0000256" key="2">
    <source>
        <dbReference type="ARBA" id="ARBA00022475"/>
    </source>
</evidence>
<dbReference type="AlphaFoldDB" id="A0A952KIY6"/>
<gene>
    <name evidence="7" type="ORF">JF625_19075</name>
</gene>
<evidence type="ECO:0000256" key="3">
    <source>
        <dbReference type="ARBA" id="ARBA00022692"/>
    </source>
</evidence>
<evidence type="ECO:0000256" key="6">
    <source>
        <dbReference type="SAM" id="Phobius"/>
    </source>
</evidence>
<keyword evidence="5 6" id="KW-0472">Membrane</keyword>
<comment type="caution">
    <text evidence="7">The sequence shown here is derived from an EMBL/GenBank/DDBJ whole genome shotgun (WGS) entry which is preliminary data.</text>
</comment>
<name>A0A952KIY6_9PROT</name>
<comment type="subcellular location">
    <subcellularLocation>
        <location evidence="1">Cell membrane</location>
        <topology evidence="1">Multi-pass membrane protein</topology>
    </subcellularLocation>
</comment>
<dbReference type="Proteomes" id="UP000700706">
    <property type="component" value="Unassembled WGS sequence"/>
</dbReference>
<proteinExistence type="predicted"/>
<evidence type="ECO:0000313" key="8">
    <source>
        <dbReference type="Proteomes" id="UP000700706"/>
    </source>
</evidence>
<evidence type="ECO:0000256" key="5">
    <source>
        <dbReference type="ARBA" id="ARBA00023136"/>
    </source>
</evidence>
<feature type="transmembrane region" description="Helical" evidence="6">
    <location>
        <begin position="61"/>
        <end position="80"/>
    </location>
</feature>
<evidence type="ECO:0000313" key="7">
    <source>
        <dbReference type="EMBL" id="MBW8727236.1"/>
    </source>
</evidence>
<dbReference type="GO" id="GO:0005886">
    <property type="term" value="C:plasma membrane"/>
    <property type="evidence" value="ECO:0007669"/>
    <property type="project" value="UniProtKB-SubCell"/>
</dbReference>
<feature type="transmembrane region" description="Helical" evidence="6">
    <location>
        <begin position="179"/>
        <end position="207"/>
    </location>
</feature>
<protein>
    <submittedName>
        <fullName evidence="7">ABC transporter permease</fullName>
    </submittedName>
</protein>